<proteinExistence type="predicted"/>
<name>A0A2K8ZB33_9BACT</name>
<keyword evidence="2" id="KW-1185">Reference proteome</keyword>
<accession>A0A2K8ZB33</accession>
<dbReference type="KEGG" id="spir:CWM47_37860"/>
<reference evidence="1 2" key="1">
    <citation type="submission" date="2017-11" db="EMBL/GenBank/DDBJ databases">
        <title>Taxonomic description and genome sequences of Spirosoma HA7 sp. nov., isolated from pollen microhabitat of Corylus avellana.</title>
        <authorList>
            <person name="Ambika Manirajan B."/>
            <person name="Suarez C."/>
            <person name="Ratering S."/>
            <person name="Geissler-Plaum R."/>
            <person name="Cardinale M."/>
            <person name="Sylvia S."/>
        </authorList>
    </citation>
    <scope>NUCLEOTIDE SEQUENCE [LARGE SCALE GENOMIC DNA]</scope>
    <source>
        <strain evidence="1 2">HA7</strain>
    </source>
</reference>
<dbReference type="EMBL" id="CP025096">
    <property type="protein sequence ID" value="AUD07083.1"/>
    <property type="molecule type" value="Genomic_DNA"/>
</dbReference>
<organism evidence="1 2">
    <name type="scientific">Spirosoma pollinicola</name>
    <dbReference type="NCBI Taxonomy" id="2057025"/>
    <lineage>
        <taxon>Bacteria</taxon>
        <taxon>Pseudomonadati</taxon>
        <taxon>Bacteroidota</taxon>
        <taxon>Cytophagia</taxon>
        <taxon>Cytophagales</taxon>
        <taxon>Cytophagaceae</taxon>
        <taxon>Spirosoma</taxon>
    </lineage>
</organism>
<dbReference type="Proteomes" id="UP000232883">
    <property type="component" value="Chromosome"/>
</dbReference>
<dbReference type="OrthoDB" id="956078at2"/>
<dbReference type="AlphaFoldDB" id="A0A2K8ZB33"/>
<evidence type="ECO:0000313" key="2">
    <source>
        <dbReference type="Proteomes" id="UP000232883"/>
    </source>
</evidence>
<evidence type="ECO:0000313" key="1">
    <source>
        <dbReference type="EMBL" id="AUD07083.1"/>
    </source>
</evidence>
<sequence>MSDGPALKGIYLVETGDKFASKLVRLTEKNKRQLKSIEWEFNWHKELEDINRETYKLVTLAEPNAIQGLVSLSVMSDHVFVHLVENAAFNRGGQGRTKKFEGVAGMLFAFACKRSVEEGYEGFVAFQSKTDLIGHYRQKFKAEVLFHSRMIFDSRSAQWLINQFF</sequence>
<evidence type="ECO:0008006" key="3">
    <source>
        <dbReference type="Google" id="ProtNLM"/>
    </source>
</evidence>
<gene>
    <name evidence="1" type="ORF">CWM47_37860</name>
</gene>
<dbReference type="RefSeq" id="WP_100993651.1">
    <property type="nucleotide sequence ID" value="NZ_CP025096.1"/>
</dbReference>
<protein>
    <recommendedName>
        <fullName evidence="3">GNAT family N-acetyltransferase</fullName>
    </recommendedName>
</protein>